<dbReference type="Gene3D" id="1.10.287.470">
    <property type="entry name" value="Helix hairpin bin"/>
    <property type="match status" value="1"/>
</dbReference>
<dbReference type="InterPro" id="IPR058627">
    <property type="entry name" value="MdtA-like_C"/>
</dbReference>
<dbReference type="PROSITE" id="PS51257">
    <property type="entry name" value="PROKAR_LIPOPROTEIN"/>
    <property type="match status" value="1"/>
</dbReference>
<comment type="similarity">
    <text evidence="2">Belongs to the membrane fusion protein (MFP) (TC 8.A.1) family.</text>
</comment>
<dbReference type="SUPFAM" id="SSF111369">
    <property type="entry name" value="HlyD-like secretion proteins"/>
    <property type="match status" value="1"/>
</dbReference>
<dbReference type="InterPro" id="IPR058626">
    <property type="entry name" value="MdtA-like_b-barrel"/>
</dbReference>
<reference evidence="7 8" key="1">
    <citation type="submission" date="2019-08" db="EMBL/GenBank/DDBJ databases">
        <title>In-depth cultivation of the pig gut microbiome towards novel bacterial diversity and tailored functional studies.</title>
        <authorList>
            <person name="Wylensek D."/>
            <person name="Hitch T.C.A."/>
            <person name="Clavel T."/>
        </authorList>
    </citation>
    <scope>NUCLEOTIDE SEQUENCE [LARGE SCALE GENOMIC DNA]</scope>
    <source>
        <strain evidence="7 8">Oil-RF-744-WCA-WT-10</strain>
    </source>
</reference>
<keyword evidence="3" id="KW-0175">Coiled coil</keyword>
<comment type="subcellular location">
    <subcellularLocation>
        <location evidence="1">Cell envelope</location>
    </subcellularLocation>
</comment>
<dbReference type="EMBL" id="VULT01000001">
    <property type="protein sequence ID" value="MSS16289.1"/>
    <property type="molecule type" value="Genomic_DNA"/>
</dbReference>
<evidence type="ECO:0000259" key="4">
    <source>
        <dbReference type="Pfam" id="PF25917"/>
    </source>
</evidence>
<evidence type="ECO:0000313" key="8">
    <source>
        <dbReference type="Proteomes" id="UP000483362"/>
    </source>
</evidence>
<dbReference type="GO" id="GO:0022857">
    <property type="term" value="F:transmembrane transporter activity"/>
    <property type="evidence" value="ECO:0007669"/>
    <property type="project" value="InterPro"/>
</dbReference>
<dbReference type="GO" id="GO:0046677">
    <property type="term" value="P:response to antibiotic"/>
    <property type="evidence" value="ECO:0007669"/>
    <property type="project" value="TreeGrafter"/>
</dbReference>
<proteinExistence type="inferred from homology"/>
<dbReference type="InterPro" id="IPR006143">
    <property type="entry name" value="RND_pump_MFP"/>
</dbReference>
<dbReference type="GO" id="GO:0030313">
    <property type="term" value="C:cell envelope"/>
    <property type="evidence" value="ECO:0007669"/>
    <property type="project" value="UniProtKB-SubCell"/>
</dbReference>
<dbReference type="PANTHER" id="PTHR30158:SF23">
    <property type="entry name" value="MULTIDRUG RESISTANCE PROTEIN MEXA"/>
    <property type="match status" value="1"/>
</dbReference>
<evidence type="ECO:0000256" key="2">
    <source>
        <dbReference type="ARBA" id="ARBA00009477"/>
    </source>
</evidence>
<dbReference type="Gene3D" id="2.40.50.100">
    <property type="match status" value="1"/>
</dbReference>
<dbReference type="Gene3D" id="2.40.420.20">
    <property type="match status" value="1"/>
</dbReference>
<evidence type="ECO:0000313" key="7">
    <source>
        <dbReference type="EMBL" id="MSS16289.1"/>
    </source>
</evidence>
<organism evidence="7 8">
    <name type="scientific">Sodaliphilus pleomorphus</name>
    <dbReference type="NCBI Taxonomy" id="2606626"/>
    <lineage>
        <taxon>Bacteria</taxon>
        <taxon>Pseudomonadati</taxon>
        <taxon>Bacteroidota</taxon>
        <taxon>Bacteroidia</taxon>
        <taxon>Bacteroidales</taxon>
        <taxon>Muribaculaceae</taxon>
        <taxon>Sodaliphilus</taxon>
    </lineage>
</organism>
<name>A0A6L5X7E8_9BACT</name>
<dbReference type="Pfam" id="PF25967">
    <property type="entry name" value="RND-MFP_C"/>
    <property type="match status" value="1"/>
</dbReference>
<dbReference type="Pfam" id="PF25944">
    <property type="entry name" value="Beta-barrel_RND"/>
    <property type="match status" value="1"/>
</dbReference>
<dbReference type="InterPro" id="IPR058625">
    <property type="entry name" value="MdtA-like_BSH"/>
</dbReference>
<keyword evidence="8" id="KW-1185">Reference proteome</keyword>
<accession>A0A6L5X7E8</accession>
<evidence type="ECO:0000259" key="5">
    <source>
        <dbReference type="Pfam" id="PF25944"/>
    </source>
</evidence>
<dbReference type="NCBIfam" id="TIGR01730">
    <property type="entry name" value="RND_mfp"/>
    <property type="match status" value="1"/>
</dbReference>
<feature type="domain" description="Multidrug resistance protein MdtA-like beta-barrel" evidence="5">
    <location>
        <begin position="270"/>
        <end position="329"/>
    </location>
</feature>
<dbReference type="PANTHER" id="PTHR30158">
    <property type="entry name" value="ACRA/E-RELATED COMPONENT OF DRUG EFFLUX TRANSPORTER"/>
    <property type="match status" value="1"/>
</dbReference>
<dbReference type="GO" id="GO:0005886">
    <property type="term" value="C:plasma membrane"/>
    <property type="evidence" value="ECO:0007669"/>
    <property type="project" value="TreeGrafter"/>
</dbReference>
<dbReference type="Pfam" id="PF25917">
    <property type="entry name" value="BSH_RND"/>
    <property type="match status" value="1"/>
</dbReference>
<evidence type="ECO:0000256" key="1">
    <source>
        <dbReference type="ARBA" id="ARBA00004196"/>
    </source>
</evidence>
<comment type="caution">
    <text evidence="7">The sequence shown here is derived from an EMBL/GenBank/DDBJ whole genome shotgun (WGS) entry which is preliminary data.</text>
</comment>
<feature type="coiled-coil region" evidence="3">
    <location>
        <begin position="161"/>
        <end position="202"/>
    </location>
</feature>
<feature type="domain" description="Multidrug resistance protein MdtA-like C-terminal permuted SH3" evidence="6">
    <location>
        <begin position="336"/>
        <end position="395"/>
    </location>
</feature>
<feature type="domain" description="Multidrug resistance protein MdtA-like barrel-sandwich hybrid" evidence="4">
    <location>
        <begin position="70"/>
        <end position="228"/>
    </location>
</feature>
<evidence type="ECO:0000256" key="3">
    <source>
        <dbReference type="SAM" id="Coils"/>
    </source>
</evidence>
<dbReference type="Gene3D" id="2.40.30.170">
    <property type="match status" value="1"/>
</dbReference>
<protein>
    <submittedName>
        <fullName evidence="7">Efflux RND transporter periplasmic adaptor subunit</fullName>
    </submittedName>
</protein>
<dbReference type="Proteomes" id="UP000483362">
    <property type="component" value="Unassembled WGS sequence"/>
</dbReference>
<sequence>MFEKMKLKRVSQAMLTLGAIALLTGCKGKTDPMAGMQGQNAAAVATYTVTSGDLSLDNEYPATIKGKMDIAVRPMISGTITRVCVDEGQRVTKGQLLFLIDDVQYQAAVRSAEAGVASAKAAVASAESQVTTIQSSVATARLTATNQKKLLDKGIISNYQYQTADLNLKSAQSQLNAARQAVGQSRAALAQAQQQVVNARKNLSYSRVVAPCDGVVGEIPNREGSLASPSGTPLTTISDNSQVYAYFSFNEKQVLALTKNGSVSLQAAISQLPQVKLKLSNGEIYGQVGRVSTVSGVLDQSTGSAQVRALFPNVNGMLRSGSTGSVLIPATTGRCLIIPQKATYEVQDQKYVYVVGPGRKATSRAITVMDQNDGQNYAVTSGLSVGDVIVVEGVGTQVKEGTTILTKAQASAAMKAMAAGAKKK</sequence>
<gene>
    <name evidence="7" type="ORF">FYJ29_00655</name>
</gene>
<dbReference type="AlphaFoldDB" id="A0A6L5X7E8"/>
<evidence type="ECO:0000259" key="6">
    <source>
        <dbReference type="Pfam" id="PF25967"/>
    </source>
</evidence>